<sequence>NDHFFWVDYFACLASFPWHTDKNVSRHTFPKSTEFNAVDYVVLVAHPALFQKFPEPFLCLVRMSRYYTLGEDTYPSFLHDDETDMDLFAFIQVVNPTKMRVVGRERAEGEEKLLDFTIGHVVLLLPVSPARAESELEASVDRLFDEGGSTEKGDSAVGGGHDANIEPVIAAKNVAVVTAERPIRHHKKKQAVTDASGSSHPPKKLKGDYGTSSGAATGGKSSSVLKELLASSILNAEVGVKAVATLPLVTSSVSTMPGHEGGHPTASITGINLRTIGASERFVISLDSSHHSSAYASGAEVDSIIRFAVLPPVMTEAIVTSHAINAPSVMVLEMGTKITSPVHASMFHDSNSTKTVKAYAAENERDSLNGKILELQSSVSAKDLELKEVNVVASSLKSQNDGRVDQVHALETTCFSLRDQALGYEQLKEQVKEFQDAQMNIVSDKVAKLDANLLEMALHLEGKFYPHILTNISGRRWLLTRGVRLAVVKCLNSLEYLTALGSAISRSIEKGMQDGLLADINHGKAALIRMKVLRILWICSAESPLADAPEVSDLQPDVEQLIIPIDRPKDQVVLVDPLSAKNLIGAASTSGSVPAAIMTTTALSTTFASATSVPPITIDDYDIVNVDG</sequence>
<name>A0ABQ5ER13_9ASTR</name>
<feature type="non-terminal residue" evidence="2">
    <location>
        <position position="1"/>
    </location>
</feature>
<dbReference type="Proteomes" id="UP001151760">
    <property type="component" value="Unassembled WGS sequence"/>
</dbReference>
<evidence type="ECO:0000313" key="2">
    <source>
        <dbReference type="EMBL" id="GJT53411.1"/>
    </source>
</evidence>
<reference evidence="2" key="1">
    <citation type="journal article" date="2022" name="Int. J. Mol. Sci.">
        <title>Draft Genome of Tanacetum Coccineum: Genomic Comparison of Closely Related Tanacetum-Family Plants.</title>
        <authorList>
            <person name="Yamashiro T."/>
            <person name="Shiraishi A."/>
            <person name="Nakayama K."/>
            <person name="Satake H."/>
        </authorList>
    </citation>
    <scope>NUCLEOTIDE SEQUENCE</scope>
</reference>
<gene>
    <name evidence="2" type="ORF">Tco_0988465</name>
</gene>
<accession>A0ABQ5ER13</accession>
<evidence type="ECO:0000256" key="1">
    <source>
        <dbReference type="SAM" id="MobiDB-lite"/>
    </source>
</evidence>
<organism evidence="2 3">
    <name type="scientific">Tanacetum coccineum</name>
    <dbReference type="NCBI Taxonomy" id="301880"/>
    <lineage>
        <taxon>Eukaryota</taxon>
        <taxon>Viridiplantae</taxon>
        <taxon>Streptophyta</taxon>
        <taxon>Embryophyta</taxon>
        <taxon>Tracheophyta</taxon>
        <taxon>Spermatophyta</taxon>
        <taxon>Magnoliopsida</taxon>
        <taxon>eudicotyledons</taxon>
        <taxon>Gunneridae</taxon>
        <taxon>Pentapetalae</taxon>
        <taxon>asterids</taxon>
        <taxon>campanulids</taxon>
        <taxon>Asterales</taxon>
        <taxon>Asteraceae</taxon>
        <taxon>Asteroideae</taxon>
        <taxon>Anthemideae</taxon>
        <taxon>Anthemidinae</taxon>
        <taxon>Tanacetum</taxon>
    </lineage>
</organism>
<protein>
    <recommendedName>
        <fullName evidence="4">Transposase (Putative), gypsy type</fullName>
    </recommendedName>
</protein>
<proteinExistence type="predicted"/>
<feature type="region of interest" description="Disordered" evidence="1">
    <location>
        <begin position="183"/>
        <end position="219"/>
    </location>
</feature>
<evidence type="ECO:0008006" key="4">
    <source>
        <dbReference type="Google" id="ProtNLM"/>
    </source>
</evidence>
<evidence type="ECO:0000313" key="3">
    <source>
        <dbReference type="Proteomes" id="UP001151760"/>
    </source>
</evidence>
<comment type="caution">
    <text evidence="2">The sequence shown here is derived from an EMBL/GenBank/DDBJ whole genome shotgun (WGS) entry which is preliminary data.</text>
</comment>
<keyword evidence="3" id="KW-1185">Reference proteome</keyword>
<dbReference type="EMBL" id="BQNB010016584">
    <property type="protein sequence ID" value="GJT53411.1"/>
    <property type="molecule type" value="Genomic_DNA"/>
</dbReference>
<reference evidence="2" key="2">
    <citation type="submission" date="2022-01" db="EMBL/GenBank/DDBJ databases">
        <authorList>
            <person name="Yamashiro T."/>
            <person name="Shiraishi A."/>
            <person name="Satake H."/>
            <person name="Nakayama K."/>
        </authorList>
    </citation>
    <scope>NUCLEOTIDE SEQUENCE</scope>
</reference>
<feature type="compositionally biased region" description="Low complexity" evidence="1">
    <location>
        <begin position="210"/>
        <end position="219"/>
    </location>
</feature>